<protein>
    <recommendedName>
        <fullName evidence="4">Peptidase M10 metallopeptidase domain-containing protein</fullName>
    </recommendedName>
</protein>
<evidence type="ECO:0000256" key="1">
    <source>
        <dbReference type="SAM" id="SignalP"/>
    </source>
</evidence>
<reference evidence="3" key="1">
    <citation type="submission" date="2015-07" db="EMBL/GenBank/DDBJ databases">
        <title>Lactobacillus ginsenosidimutans/EMML 3141/ whole genome sequencing.</title>
        <authorList>
            <person name="Kim M.K."/>
            <person name="Im W.-T."/>
            <person name="Srinivasan S."/>
            <person name="Lee J.-J."/>
        </authorList>
    </citation>
    <scope>NUCLEOTIDE SEQUENCE [LARGE SCALE GENOMIC DNA]</scope>
    <source>
        <strain evidence="3">EMML 3041</strain>
    </source>
</reference>
<evidence type="ECO:0000313" key="2">
    <source>
        <dbReference type="EMBL" id="AKP67618.1"/>
    </source>
</evidence>
<gene>
    <name evidence="2" type="ORF">ABM34_08795</name>
</gene>
<evidence type="ECO:0000313" key="3">
    <source>
        <dbReference type="Proteomes" id="UP000036106"/>
    </source>
</evidence>
<dbReference type="KEGG" id="lgn:ABM34_08795"/>
<dbReference type="RefSeq" id="WP_048705078.1">
    <property type="nucleotide sequence ID" value="NZ_CP012034.1"/>
</dbReference>
<dbReference type="EMBL" id="CP012034">
    <property type="protein sequence ID" value="AKP67618.1"/>
    <property type="molecule type" value="Genomic_DNA"/>
</dbReference>
<dbReference type="PATRIC" id="fig|1007676.4.peg.1784"/>
<dbReference type="GO" id="GO:0008237">
    <property type="term" value="F:metallopeptidase activity"/>
    <property type="evidence" value="ECO:0007669"/>
    <property type="project" value="InterPro"/>
</dbReference>
<evidence type="ECO:0008006" key="4">
    <source>
        <dbReference type="Google" id="ProtNLM"/>
    </source>
</evidence>
<dbReference type="OrthoDB" id="2148705at2"/>
<dbReference type="AlphaFoldDB" id="A0A0H4QLP9"/>
<keyword evidence="3" id="KW-1185">Reference proteome</keyword>
<dbReference type="SUPFAM" id="SSF55486">
    <property type="entry name" value="Metalloproteases ('zincins'), catalytic domain"/>
    <property type="match status" value="1"/>
</dbReference>
<dbReference type="Gene3D" id="3.40.390.10">
    <property type="entry name" value="Collagenase (Catalytic Domain)"/>
    <property type="match status" value="1"/>
</dbReference>
<dbReference type="InterPro" id="IPR024079">
    <property type="entry name" value="MetalloPept_cat_dom_sf"/>
</dbReference>
<proteinExistence type="predicted"/>
<organism evidence="2 3">
    <name type="scientific">Companilactobacillus ginsenosidimutans</name>
    <dbReference type="NCBI Taxonomy" id="1007676"/>
    <lineage>
        <taxon>Bacteria</taxon>
        <taxon>Bacillati</taxon>
        <taxon>Bacillota</taxon>
        <taxon>Bacilli</taxon>
        <taxon>Lactobacillales</taxon>
        <taxon>Lactobacillaceae</taxon>
        <taxon>Companilactobacillus</taxon>
    </lineage>
</organism>
<sequence>MKKSVIIGILTTLMLLITGVAAVNSVSASTNSINTKEFLTGDKLQSTKVKVYIDPNVSSGIKQDIQWGVKDWQQSTNKIAFSYTNNPNNATIRFTTGTFDNLINAMTYDNQTIPNGKNKLIVNAIIKINRDLIDTDKLTNFGIRIVEHEIGHVLGLADIKDSGLKYSTVMWWKDPNTGITALDDRAINSIY</sequence>
<feature type="signal peptide" evidence="1">
    <location>
        <begin position="1"/>
        <end position="22"/>
    </location>
</feature>
<name>A0A0H4QLP9_9LACO</name>
<keyword evidence="1" id="KW-0732">Signal</keyword>
<feature type="chain" id="PRO_5039493105" description="Peptidase M10 metallopeptidase domain-containing protein" evidence="1">
    <location>
        <begin position="23"/>
        <end position="191"/>
    </location>
</feature>
<dbReference type="Proteomes" id="UP000036106">
    <property type="component" value="Chromosome"/>
</dbReference>
<accession>A0A0H4QLP9</accession>